<sequence length="181" mass="19857">MLGPQRPPWPPSTYFAELAAQDAASHLAMSTHRAEVQAAHTDGHFDMTALVNAMRVDTLCGHLSSHLVKFACNVWSFDRLYTRQDGDELCLSRFDIELVLAIAEVLLAVHGPLFFNSEAVLLATTGTPVGVIASHALDDDMRRFLSTLRRVPLTLHDMYGLGQCDLTTLGQVQVHESTLAS</sequence>
<dbReference type="EMBL" id="KI913123">
    <property type="protein sequence ID" value="ETV82033.1"/>
    <property type="molecule type" value="Genomic_DNA"/>
</dbReference>
<protein>
    <submittedName>
        <fullName evidence="1">Uncharacterized protein</fullName>
    </submittedName>
</protein>
<dbReference type="GeneID" id="20807556"/>
<dbReference type="AlphaFoldDB" id="W4GT15"/>
<organism evidence="1">
    <name type="scientific">Aphanomyces astaci</name>
    <name type="common">Crayfish plague agent</name>
    <dbReference type="NCBI Taxonomy" id="112090"/>
    <lineage>
        <taxon>Eukaryota</taxon>
        <taxon>Sar</taxon>
        <taxon>Stramenopiles</taxon>
        <taxon>Oomycota</taxon>
        <taxon>Saprolegniomycetes</taxon>
        <taxon>Saprolegniales</taxon>
        <taxon>Verrucalvaceae</taxon>
        <taxon>Aphanomyces</taxon>
    </lineage>
</organism>
<dbReference type="VEuPathDB" id="FungiDB:H257_05560"/>
<accession>W4GT15</accession>
<gene>
    <name evidence="1" type="ORF">H257_05560</name>
</gene>
<evidence type="ECO:0000313" key="1">
    <source>
        <dbReference type="EMBL" id="ETV82033.1"/>
    </source>
</evidence>
<name>W4GT15_APHAT</name>
<dbReference type="RefSeq" id="XP_009828770.1">
    <property type="nucleotide sequence ID" value="XM_009830468.1"/>
</dbReference>
<proteinExistence type="predicted"/>
<reference evidence="1" key="1">
    <citation type="submission" date="2013-12" db="EMBL/GenBank/DDBJ databases">
        <title>The Genome Sequence of Aphanomyces astaci APO3.</title>
        <authorList>
            <consortium name="The Broad Institute Genomics Platform"/>
            <person name="Russ C."/>
            <person name="Tyler B."/>
            <person name="van West P."/>
            <person name="Dieguez-Uribeondo J."/>
            <person name="Young S.K."/>
            <person name="Zeng Q."/>
            <person name="Gargeya S."/>
            <person name="Fitzgerald M."/>
            <person name="Abouelleil A."/>
            <person name="Alvarado L."/>
            <person name="Chapman S.B."/>
            <person name="Gainer-Dewar J."/>
            <person name="Goldberg J."/>
            <person name="Griggs A."/>
            <person name="Gujja S."/>
            <person name="Hansen M."/>
            <person name="Howarth C."/>
            <person name="Imamovic A."/>
            <person name="Ireland A."/>
            <person name="Larimer J."/>
            <person name="McCowan C."/>
            <person name="Murphy C."/>
            <person name="Pearson M."/>
            <person name="Poon T.W."/>
            <person name="Priest M."/>
            <person name="Roberts A."/>
            <person name="Saif S."/>
            <person name="Shea T."/>
            <person name="Sykes S."/>
            <person name="Wortman J."/>
            <person name="Nusbaum C."/>
            <person name="Birren B."/>
        </authorList>
    </citation>
    <scope>NUCLEOTIDE SEQUENCE [LARGE SCALE GENOMIC DNA]</scope>
    <source>
        <strain evidence="1">APO3</strain>
    </source>
</reference>